<protein>
    <submittedName>
        <fullName evidence="2">FkbM family methyltransferase</fullName>
    </submittedName>
</protein>
<keyword evidence="3" id="KW-1185">Reference proteome</keyword>
<dbReference type="InterPro" id="IPR006342">
    <property type="entry name" value="FkbM_mtfrase"/>
</dbReference>
<feature type="domain" description="Methyltransferase FkbM" evidence="1">
    <location>
        <begin position="89"/>
        <end position="252"/>
    </location>
</feature>
<evidence type="ECO:0000313" key="2">
    <source>
        <dbReference type="EMBL" id="MCW3160905.1"/>
    </source>
</evidence>
<dbReference type="EMBL" id="JAPDHV010000002">
    <property type="protein sequence ID" value="MCW3160905.1"/>
    <property type="molecule type" value="Genomic_DNA"/>
</dbReference>
<dbReference type="Proteomes" id="UP001163719">
    <property type="component" value="Unassembled WGS sequence"/>
</dbReference>
<evidence type="ECO:0000259" key="1">
    <source>
        <dbReference type="Pfam" id="PF05050"/>
    </source>
</evidence>
<dbReference type="GO" id="GO:0032259">
    <property type="term" value="P:methylation"/>
    <property type="evidence" value="ECO:0007669"/>
    <property type="project" value="UniProtKB-KW"/>
</dbReference>
<proteinExistence type="predicted"/>
<evidence type="ECO:0000313" key="3">
    <source>
        <dbReference type="Proteomes" id="UP001163719"/>
    </source>
</evidence>
<dbReference type="NCBIfam" id="TIGR01444">
    <property type="entry name" value="fkbM_fam"/>
    <property type="match status" value="1"/>
</dbReference>
<dbReference type="Pfam" id="PF05050">
    <property type="entry name" value="Methyltransf_21"/>
    <property type="match status" value="1"/>
</dbReference>
<dbReference type="SUPFAM" id="SSF53335">
    <property type="entry name" value="S-adenosyl-L-methionine-dependent methyltransferases"/>
    <property type="match status" value="1"/>
</dbReference>
<dbReference type="PANTHER" id="PTHR34203:SF15">
    <property type="entry name" value="SLL1173 PROTEIN"/>
    <property type="match status" value="1"/>
</dbReference>
<gene>
    <name evidence="2" type="ORF">OH806_06450</name>
</gene>
<sequence>MRSILASFFRFVLSFNFFKKKYFAFHKYIFSSYRLFKGVNKDVVYRNSIKLNLNLEDWIQQQIYFLGDYEKNEIDFLYSSLKKDDVFIDIGGNIGLFSLNASTIIGDKGKVYSFEAFKPNFIQFQNHISINNFQNIHLEHLAVADKKGFIEILYNDDYNNVGMASSYLENYTSKEKVESTSLDEYVSEKQILKIDLIKIDIEGGEYSALKGMSSVLENLRPKVLIEINNIALKSSNHSEEELISLFTEKGYKRTKILSRNENSYNAVFEFDDK</sequence>
<dbReference type="Gene3D" id="3.40.50.150">
    <property type="entry name" value="Vaccinia Virus protein VP39"/>
    <property type="match status" value="1"/>
</dbReference>
<dbReference type="InterPro" id="IPR052514">
    <property type="entry name" value="SAM-dependent_MTase"/>
</dbReference>
<accession>A0ABT3HM87</accession>
<dbReference type="InterPro" id="IPR029063">
    <property type="entry name" value="SAM-dependent_MTases_sf"/>
</dbReference>
<dbReference type="PANTHER" id="PTHR34203">
    <property type="entry name" value="METHYLTRANSFERASE, FKBM FAMILY PROTEIN"/>
    <property type="match status" value="1"/>
</dbReference>
<organism evidence="2 3">
    <name type="scientific">Chryseobacterium oryctis</name>
    <dbReference type="NCBI Taxonomy" id="2952618"/>
    <lineage>
        <taxon>Bacteria</taxon>
        <taxon>Pseudomonadati</taxon>
        <taxon>Bacteroidota</taxon>
        <taxon>Flavobacteriia</taxon>
        <taxon>Flavobacteriales</taxon>
        <taxon>Weeksellaceae</taxon>
        <taxon>Chryseobacterium group</taxon>
        <taxon>Chryseobacterium</taxon>
    </lineage>
</organism>
<dbReference type="RefSeq" id="WP_264742849.1">
    <property type="nucleotide sequence ID" value="NZ_JAPDHV010000002.1"/>
</dbReference>
<comment type="caution">
    <text evidence="2">The sequence shown here is derived from an EMBL/GenBank/DDBJ whole genome shotgun (WGS) entry which is preliminary data.</text>
</comment>
<keyword evidence="2" id="KW-0808">Transferase</keyword>
<keyword evidence="2" id="KW-0489">Methyltransferase</keyword>
<dbReference type="GO" id="GO:0008168">
    <property type="term" value="F:methyltransferase activity"/>
    <property type="evidence" value="ECO:0007669"/>
    <property type="project" value="UniProtKB-KW"/>
</dbReference>
<name>A0ABT3HM87_9FLAO</name>
<reference evidence="2" key="1">
    <citation type="submission" date="2022-10" db="EMBL/GenBank/DDBJ databases">
        <title>Chryseobacterium babae sp. nov. isolated from the gut of the beetle Oryctes rhinoceros, and Chryseobacterium kimseyorum sp. nov., isolated from a stick insect rearing cage.</title>
        <authorList>
            <person name="Shelomi M."/>
            <person name="Han C.-J."/>
            <person name="Chen W.-M."/>
            <person name="Chen H.-K."/>
            <person name="Liaw S.-J."/>
            <person name="Muhle E."/>
            <person name="Clermont D."/>
        </authorList>
    </citation>
    <scope>NUCLEOTIDE SEQUENCE</scope>
    <source>
        <strain evidence="2">WLa1L2M3</strain>
    </source>
</reference>